<dbReference type="InterPro" id="IPR003772">
    <property type="entry name" value="YceD"/>
</dbReference>
<organism evidence="2">
    <name type="scientific">freshwater metagenome</name>
    <dbReference type="NCBI Taxonomy" id="449393"/>
    <lineage>
        <taxon>unclassified sequences</taxon>
        <taxon>metagenomes</taxon>
        <taxon>ecological metagenomes</taxon>
    </lineage>
</organism>
<dbReference type="PANTHER" id="PTHR34374">
    <property type="entry name" value="LARGE RIBOSOMAL RNA SUBUNIT ACCUMULATION PROTEIN YCED HOMOLOG 1, CHLOROPLASTIC"/>
    <property type="match status" value="1"/>
</dbReference>
<accession>A0A6J7D9F9</accession>
<evidence type="ECO:0000313" key="1">
    <source>
        <dbReference type="EMBL" id="CAB4660847.1"/>
    </source>
</evidence>
<dbReference type="Pfam" id="PF02620">
    <property type="entry name" value="YceD"/>
    <property type="match status" value="1"/>
</dbReference>
<name>A0A6J7D9F9_9ZZZZ</name>
<sequence length="167" mass="18262">MDSLRCNVADLLHRPAARRLVVLSIDPEELGGVGQTRLVSDEPVSVKIAFEHVSDSIVVNGQAAAVYELTCSRCLEPIRHPVAAPVRELFEHDPIEGQTYKLEGDEIDLGGPIRDNILLQLPSAALCKDDCVGLCLVCGINRNTDTCSCDLTVMDPRWDALKDIKID</sequence>
<evidence type="ECO:0000313" key="2">
    <source>
        <dbReference type="EMBL" id="CAB4866901.1"/>
    </source>
</evidence>
<gene>
    <name evidence="1" type="ORF">UFOPK2242_00954</name>
    <name evidence="2" type="ORF">UFOPK3317_00698</name>
</gene>
<dbReference type="EMBL" id="CAFBLK010000100">
    <property type="protein sequence ID" value="CAB4866901.1"/>
    <property type="molecule type" value="Genomic_DNA"/>
</dbReference>
<dbReference type="PANTHER" id="PTHR34374:SF1">
    <property type="entry name" value="LARGE RIBOSOMAL RNA SUBUNIT ACCUMULATION PROTEIN YCED HOMOLOG 1, CHLOROPLASTIC"/>
    <property type="match status" value="1"/>
</dbReference>
<reference evidence="2" key="1">
    <citation type="submission" date="2020-05" db="EMBL/GenBank/DDBJ databases">
        <authorList>
            <person name="Chiriac C."/>
            <person name="Salcher M."/>
            <person name="Ghai R."/>
            <person name="Kavagutti S V."/>
        </authorList>
    </citation>
    <scope>NUCLEOTIDE SEQUENCE</scope>
</reference>
<proteinExistence type="predicted"/>
<protein>
    <submittedName>
        <fullName evidence="2">Unannotated protein</fullName>
    </submittedName>
</protein>
<dbReference type="AlphaFoldDB" id="A0A6J7D9F9"/>
<dbReference type="EMBL" id="CAEZWM010000114">
    <property type="protein sequence ID" value="CAB4660847.1"/>
    <property type="molecule type" value="Genomic_DNA"/>
</dbReference>